<organism evidence="2 3">
    <name type="scientific">Pocillopora meandrina</name>
    <dbReference type="NCBI Taxonomy" id="46732"/>
    <lineage>
        <taxon>Eukaryota</taxon>
        <taxon>Metazoa</taxon>
        <taxon>Cnidaria</taxon>
        <taxon>Anthozoa</taxon>
        <taxon>Hexacorallia</taxon>
        <taxon>Scleractinia</taxon>
        <taxon>Astrocoeniina</taxon>
        <taxon>Pocilloporidae</taxon>
        <taxon>Pocillopora</taxon>
    </lineage>
</organism>
<dbReference type="AlphaFoldDB" id="A0AAU9Y3I6"/>
<evidence type="ECO:0000259" key="1">
    <source>
        <dbReference type="Pfam" id="PF04843"/>
    </source>
</evidence>
<dbReference type="EMBL" id="CALNXJ010000181">
    <property type="protein sequence ID" value="CAH3168474.1"/>
    <property type="molecule type" value="Genomic_DNA"/>
</dbReference>
<gene>
    <name evidence="2" type="ORF">PMEA_00009285</name>
</gene>
<reference evidence="2 3" key="1">
    <citation type="submission" date="2022-05" db="EMBL/GenBank/DDBJ databases">
        <authorList>
            <consortium name="Genoscope - CEA"/>
            <person name="William W."/>
        </authorList>
    </citation>
    <scope>NUCLEOTIDE SEQUENCE [LARGE SCALE GENOMIC DNA]</scope>
</reference>
<evidence type="ECO:0000313" key="3">
    <source>
        <dbReference type="Proteomes" id="UP001159428"/>
    </source>
</evidence>
<accession>A0AAU9Y3I6</accession>
<protein>
    <recommendedName>
        <fullName evidence="1">Peptidase C76 domain-containing protein</fullName>
    </recommendedName>
</protein>
<dbReference type="InterPro" id="IPR006928">
    <property type="entry name" value="Herpes_teg_USP"/>
</dbReference>
<sequence>MSLAALLFNRANLVDLWTQTNIDDILCHGDRMYLHALTNRMVPDTNSLSAEDLPKVATSQNNFEYCLDFNKFYQGRIDRSFCGDGPFCSLKQVLINAFSDSSYAMLVLDGYVMAVIQKSNCFYLFDSHARNSLGIPDENGTAVVLKFSKLD</sequence>
<dbReference type="Pfam" id="PF04843">
    <property type="entry name" value="Herpes_teg_N"/>
    <property type="match status" value="1"/>
</dbReference>
<dbReference type="InterPro" id="IPR038765">
    <property type="entry name" value="Papain-like_cys_pep_sf"/>
</dbReference>
<keyword evidence="3" id="KW-1185">Reference proteome</keyword>
<proteinExistence type="predicted"/>
<dbReference type="PANTHER" id="PTHR40552:SF6">
    <property type="entry name" value="FI09606P-RELATED"/>
    <property type="match status" value="1"/>
</dbReference>
<dbReference type="Proteomes" id="UP001159428">
    <property type="component" value="Unassembled WGS sequence"/>
</dbReference>
<name>A0AAU9Y3I6_9CNID</name>
<feature type="domain" description="Peptidase C76" evidence="1">
    <location>
        <begin position="14"/>
        <end position="133"/>
    </location>
</feature>
<dbReference type="Gene3D" id="3.90.70.120">
    <property type="match status" value="1"/>
</dbReference>
<evidence type="ECO:0000313" key="2">
    <source>
        <dbReference type="EMBL" id="CAH3168474.1"/>
    </source>
</evidence>
<dbReference type="SUPFAM" id="SSF54001">
    <property type="entry name" value="Cysteine proteinases"/>
    <property type="match status" value="1"/>
</dbReference>
<comment type="caution">
    <text evidence="2">The sequence shown here is derived from an EMBL/GenBank/DDBJ whole genome shotgun (WGS) entry which is preliminary data.</text>
</comment>
<dbReference type="PANTHER" id="PTHR40552">
    <property type="entry name" value="AT05186P-RELATED"/>
    <property type="match status" value="1"/>
</dbReference>